<dbReference type="GeneID" id="34687768"/>
<dbReference type="SUPFAM" id="SSF50475">
    <property type="entry name" value="FMN-binding split barrel"/>
    <property type="match status" value="1"/>
</dbReference>
<evidence type="ECO:0000256" key="2">
    <source>
        <dbReference type="SAM" id="SignalP"/>
    </source>
</evidence>
<accession>A0A0C7N8I7</accession>
<feature type="signal peptide" evidence="2">
    <location>
        <begin position="1"/>
        <end position="19"/>
    </location>
</feature>
<feature type="compositionally biased region" description="Basic residues" evidence="1">
    <location>
        <begin position="211"/>
        <end position="220"/>
    </location>
</feature>
<dbReference type="OrthoDB" id="2138282at2759"/>
<dbReference type="Gene3D" id="2.30.110.10">
    <property type="entry name" value="Electron Transport, Fmn-binding Protein, Chain A"/>
    <property type="match status" value="1"/>
</dbReference>
<keyword evidence="2" id="KW-0732">Signal</keyword>
<dbReference type="PANTHER" id="PTHR37273:SF1">
    <property type="entry name" value="ADL397C-AP"/>
    <property type="match status" value="1"/>
</dbReference>
<feature type="compositionally biased region" description="Basic and acidic residues" evidence="1">
    <location>
        <begin position="226"/>
        <end position="250"/>
    </location>
</feature>
<evidence type="ECO:0000313" key="4">
    <source>
        <dbReference type="EMBL" id="CEP64221.1"/>
    </source>
</evidence>
<feature type="chain" id="PRO_5002195473" evidence="2">
    <location>
        <begin position="20"/>
        <end position="314"/>
    </location>
</feature>
<keyword evidence="5" id="KW-1185">Reference proteome</keyword>
<organism evidence="4 5">
    <name type="scientific">Lachancea lanzarotensis</name>
    <dbReference type="NCBI Taxonomy" id="1245769"/>
    <lineage>
        <taxon>Eukaryota</taxon>
        <taxon>Fungi</taxon>
        <taxon>Dikarya</taxon>
        <taxon>Ascomycota</taxon>
        <taxon>Saccharomycotina</taxon>
        <taxon>Saccharomycetes</taxon>
        <taxon>Saccharomycetales</taxon>
        <taxon>Saccharomycetaceae</taxon>
        <taxon>Lachancea</taxon>
    </lineage>
</organism>
<dbReference type="STRING" id="1245769.A0A0C7N8I7"/>
<evidence type="ECO:0000256" key="1">
    <source>
        <dbReference type="SAM" id="MobiDB-lite"/>
    </source>
</evidence>
<evidence type="ECO:0000313" key="5">
    <source>
        <dbReference type="Proteomes" id="UP000054304"/>
    </source>
</evidence>
<dbReference type="RefSeq" id="XP_022630430.1">
    <property type="nucleotide sequence ID" value="XM_022770521.1"/>
</dbReference>
<name>A0A0C7N8I7_9SACH</name>
<proteinExistence type="predicted"/>
<feature type="domain" description="CREG-like beta-barrel" evidence="3">
    <location>
        <begin position="38"/>
        <end position="203"/>
    </location>
</feature>
<feature type="compositionally biased region" description="Basic and acidic residues" evidence="1">
    <location>
        <begin position="261"/>
        <end position="293"/>
    </location>
</feature>
<evidence type="ECO:0000259" key="3">
    <source>
        <dbReference type="Pfam" id="PF13883"/>
    </source>
</evidence>
<dbReference type="PANTHER" id="PTHR37273">
    <property type="entry name" value="CHROMOSOME 8, WHOLE GENOME SHOTGUN SEQUENCE"/>
    <property type="match status" value="1"/>
</dbReference>
<dbReference type="HOGENOM" id="CLU_885872_0_0_1"/>
<dbReference type="EMBL" id="LN736369">
    <property type="protein sequence ID" value="CEP64221.1"/>
    <property type="molecule type" value="Genomic_DNA"/>
</dbReference>
<dbReference type="InterPro" id="IPR055343">
    <property type="entry name" value="CREG_beta-barrel"/>
</dbReference>
<reference evidence="4 5" key="1">
    <citation type="submission" date="2014-12" db="EMBL/GenBank/DDBJ databases">
        <authorList>
            <person name="Neuveglise Cecile"/>
        </authorList>
    </citation>
    <scope>NUCLEOTIDE SEQUENCE [LARGE SCALE GENOMIC DNA]</scope>
    <source>
        <strain evidence="4 5">CBS 12615</strain>
    </source>
</reference>
<dbReference type="AlphaFoldDB" id="A0A0C7N8I7"/>
<protein>
    <submittedName>
        <fullName evidence="4">LALA0S10e05270g1_1</fullName>
    </submittedName>
</protein>
<dbReference type="InterPro" id="IPR012349">
    <property type="entry name" value="Split_barrel_FMN-bd"/>
</dbReference>
<gene>
    <name evidence="4" type="ORF">LALA0_S10e05270g</name>
</gene>
<dbReference type="Proteomes" id="UP000054304">
    <property type="component" value="Unassembled WGS sequence"/>
</dbReference>
<sequence>MRFGTLSTALLEGLSFVFGNGDHPDGHDEELARYMGPNEAAMVARKMAAFEHTLHANTIDRESGTPVSFIEYFVGSDVCHGVETSSNGSIILLLLNMSSTSKNWYNDSKFSVSIEKSNHWKLHKPAMATPRANYFGELKPLEASKALERCFLKRHPDARWWIPGGDHDQVHDGQWFEFDVSEVRFIGGFGDSAYIGTISGEDYQGAFNGSHPHRPPHHPPHNPFGNEHEDREGSERGEKGEKGEKGETRPAGRKLLSPQVSDHEEVYFQVDRHTKDKSITSGDKSTDKSGKMRDSKKKPNSRVKCGTMKVALDF</sequence>
<dbReference type="Pfam" id="PF13883">
    <property type="entry name" value="CREG_beta-barrel"/>
    <property type="match status" value="1"/>
</dbReference>
<feature type="region of interest" description="Disordered" evidence="1">
    <location>
        <begin position="204"/>
        <end position="314"/>
    </location>
</feature>